<evidence type="ECO:0000256" key="1">
    <source>
        <dbReference type="ARBA" id="ARBA00022857"/>
    </source>
</evidence>
<reference evidence="4 5" key="1">
    <citation type="journal article" date="2015" name="Biotechnol. Biofuels">
        <title>Enhanced degradation of softwood versus hardwood by the white-rot fungus Pycnoporus coccineus.</title>
        <authorList>
            <person name="Couturier M."/>
            <person name="Navarro D."/>
            <person name="Chevret D."/>
            <person name="Henrissat B."/>
            <person name="Piumi F."/>
            <person name="Ruiz-Duenas F.J."/>
            <person name="Martinez A.T."/>
            <person name="Grigoriev I.V."/>
            <person name="Riley R."/>
            <person name="Lipzen A."/>
            <person name="Berrin J.G."/>
            <person name="Master E.R."/>
            <person name="Rosso M.N."/>
        </authorList>
    </citation>
    <scope>NUCLEOTIDE SEQUENCE [LARGE SCALE GENOMIC DNA]</scope>
    <source>
        <strain evidence="4 5">BRFM310</strain>
    </source>
</reference>
<gene>
    <name evidence="4" type="ORF">PYCCODRAFT_1414083</name>
</gene>
<dbReference type="EMBL" id="KZ084118">
    <property type="protein sequence ID" value="OSD00423.1"/>
    <property type="molecule type" value="Genomic_DNA"/>
</dbReference>
<comment type="similarity">
    <text evidence="2">Belongs to the aldo/keto reductase family. Aldo/keto reductase 2 subfamily.</text>
</comment>
<sequence>MSKIWQAPPPPLTKLGRYRKLAPISGVHVSPLCLGAMSIGDKWEKYGMGSMNKETSFKLLDAFYEAGGNFIDTANGYQEESSEEFIGEWMETRGIRDQMIIATKYTTNFKRAADIPQKANYTGNNLKSLHISVEASLKKLRTNYIDILYVHWWDFDTTMEEVMNGLHNLVVSGKVLYLGISDTPAWIVSKANLYARLMGKTPFVIYQGAWSILQRDFERDIIPMAREEGLALAPWNVLAGGRIRTDEEEERRRQTGEKGRTILRPDWERTEDEKKVCKALEEVAKQIGAKSIQAVAIAYVMQKTPYVFPIIGGRKPEQLYANIEALEISLSDEQIKYLESILPFEPGFPHSMVGDGSQYTRLFLSAGHFDKWPRPEPIRPSPK</sequence>
<protein>
    <submittedName>
        <fullName evidence="4">Aldo/keto reductase</fullName>
    </submittedName>
</protein>
<proteinExistence type="inferred from homology"/>
<organism evidence="4 5">
    <name type="scientific">Trametes coccinea (strain BRFM310)</name>
    <name type="common">Pycnoporus coccineus</name>
    <dbReference type="NCBI Taxonomy" id="1353009"/>
    <lineage>
        <taxon>Eukaryota</taxon>
        <taxon>Fungi</taxon>
        <taxon>Dikarya</taxon>
        <taxon>Basidiomycota</taxon>
        <taxon>Agaricomycotina</taxon>
        <taxon>Agaricomycetes</taxon>
        <taxon>Polyporales</taxon>
        <taxon>Polyporaceae</taxon>
        <taxon>Trametes</taxon>
    </lineage>
</organism>
<feature type="domain" description="NADP-dependent oxidoreductase" evidence="3">
    <location>
        <begin position="31"/>
        <end position="342"/>
    </location>
</feature>
<name>A0A1Y2IIR5_TRAC3</name>
<evidence type="ECO:0000313" key="5">
    <source>
        <dbReference type="Proteomes" id="UP000193067"/>
    </source>
</evidence>
<dbReference type="PANTHER" id="PTHR43364:SF7">
    <property type="entry name" value="NADP-DEPENDENT OXIDOREDUCTASE DOMAIN-CONTAINING PROTEIN-RELATED"/>
    <property type="match status" value="1"/>
</dbReference>
<evidence type="ECO:0000313" key="4">
    <source>
        <dbReference type="EMBL" id="OSD00423.1"/>
    </source>
</evidence>
<dbReference type="Pfam" id="PF00248">
    <property type="entry name" value="Aldo_ket_red"/>
    <property type="match status" value="1"/>
</dbReference>
<evidence type="ECO:0000259" key="3">
    <source>
        <dbReference type="Pfam" id="PF00248"/>
    </source>
</evidence>
<dbReference type="SUPFAM" id="SSF51430">
    <property type="entry name" value="NAD(P)-linked oxidoreductase"/>
    <property type="match status" value="1"/>
</dbReference>
<evidence type="ECO:0000256" key="2">
    <source>
        <dbReference type="ARBA" id="ARBA00038157"/>
    </source>
</evidence>
<dbReference type="STRING" id="1353009.A0A1Y2IIR5"/>
<dbReference type="InterPro" id="IPR036812">
    <property type="entry name" value="NAD(P)_OxRdtase_dom_sf"/>
</dbReference>
<keyword evidence="5" id="KW-1185">Reference proteome</keyword>
<dbReference type="InterPro" id="IPR050523">
    <property type="entry name" value="AKR_Detox_Biosynth"/>
</dbReference>
<keyword evidence="1" id="KW-0521">NADP</keyword>
<accession>A0A1Y2IIR5</accession>
<dbReference type="AlphaFoldDB" id="A0A1Y2IIR5"/>
<dbReference type="InterPro" id="IPR023210">
    <property type="entry name" value="NADP_OxRdtase_dom"/>
</dbReference>
<dbReference type="OrthoDB" id="48988at2759"/>
<dbReference type="PANTHER" id="PTHR43364">
    <property type="entry name" value="NADH-SPECIFIC METHYLGLYOXAL REDUCTASE-RELATED"/>
    <property type="match status" value="1"/>
</dbReference>
<dbReference type="Proteomes" id="UP000193067">
    <property type="component" value="Unassembled WGS sequence"/>
</dbReference>
<dbReference type="Gene3D" id="3.20.20.100">
    <property type="entry name" value="NADP-dependent oxidoreductase domain"/>
    <property type="match status" value="1"/>
</dbReference>